<dbReference type="GO" id="GO:0015937">
    <property type="term" value="P:coenzyme A biosynthetic process"/>
    <property type="evidence" value="ECO:0007669"/>
    <property type="project" value="UniProtKB-KW"/>
</dbReference>
<dbReference type="Proteomes" id="UP000190080">
    <property type="component" value="Unassembled WGS sequence"/>
</dbReference>
<comment type="caution">
    <text evidence="4">The sequence shown here is derived from an EMBL/GenBank/DDBJ whole genome shotgun (WGS) entry which is preliminary data.</text>
</comment>
<dbReference type="GO" id="GO:0005524">
    <property type="term" value="F:ATP binding"/>
    <property type="evidence" value="ECO:0007669"/>
    <property type="project" value="UniProtKB-KW"/>
</dbReference>
<dbReference type="GO" id="GO:0004594">
    <property type="term" value="F:pantothenate kinase activity"/>
    <property type="evidence" value="ECO:0007669"/>
    <property type="project" value="UniProtKB-EC"/>
</dbReference>
<keyword evidence="4" id="KW-0808">Transferase</keyword>
<dbReference type="RefSeq" id="WP_079424237.1">
    <property type="nucleotide sequence ID" value="NZ_MZGV01000020.1"/>
</dbReference>
<keyword evidence="2" id="KW-0067">ATP-binding</keyword>
<dbReference type="EMBL" id="MZGV01000020">
    <property type="protein sequence ID" value="OPJ61687.1"/>
    <property type="molecule type" value="Genomic_DNA"/>
</dbReference>
<evidence type="ECO:0000313" key="4">
    <source>
        <dbReference type="EMBL" id="OPJ61687.1"/>
    </source>
</evidence>
<evidence type="ECO:0000256" key="1">
    <source>
        <dbReference type="ARBA" id="ARBA00022741"/>
    </source>
</evidence>
<keyword evidence="5" id="KW-1185">Reference proteome</keyword>
<gene>
    <name evidence="4" type="primary">coaW</name>
    <name evidence="4" type="ORF">CLORY_21870</name>
</gene>
<dbReference type="GO" id="GO:0005829">
    <property type="term" value="C:cytosol"/>
    <property type="evidence" value="ECO:0007669"/>
    <property type="project" value="TreeGrafter"/>
</dbReference>
<name>A0A1V4IQD1_9CLOT</name>
<dbReference type="STRING" id="1450648.CLORY_21870"/>
<dbReference type="InterPro" id="IPR004567">
    <property type="entry name" value="Type_II_PanK"/>
</dbReference>
<dbReference type="AlphaFoldDB" id="A0A1V4IQD1"/>
<keyword evidence="3" id="KW-0173">Coenzyme A biosynthesis</keyword>
<evidence type="ECO:0000256" key="3">
    <source>
        <dbReference type="ARBA" id="ARBA00022993"/>
    </source>
</evidence>
<dbReference type="Gene3D" id="3.30.420.40">
    <property type="match status" value="1"/>
</dbReference>
<organism evidence="4 5">
    <name type="scientific">Clostridium oryzae</name>
    <dbReference type="NCBI Taxonomy" id="1450648"/>
    <lineage>
        <taxon>Bacteria</taxon>
        <taxon>Bacillati</taxon>
        <taxon>Bacillota</taxon>
        <taxon>Clostridia</taxon>
        <taxon>Eubacteriales</taxon>
        <taxon>Clostridiaceae</taxon>
        <taxon>Clostridium</taxon>
    </lineage>
</organism>
<dbReference type="PANTHER" id="PTHR12280">
    <property type="entry name" value="PANTOTHENATE KINASE"/>
    <property type="match status" value="1"/>
</dbReference>
<evidence type="ECO:0000256" key="2">
    <source>
        <dbReference type="ARBA" id="ARBA00022840"/>
    </source>
</evidence>
<keyword evidence="4" id="KW-0418">Kinase</keyword>
<protein>
    <submittedName>
        <fullName evidence="4">Type II pantothenate kinase</fullName>
        <ecNumber evidence="4">2.7.1.33</ecNumber>
    </submittedName>
</protein>
<dbReference type="CDD" id="cd24085">
    <property type="entry name" value="ASKHA_NBD_PanK-II_bac"/>
    <property type="match status" value="1"/>
</dbReference>
<dbReference type="PANTHER" id="PTHR12280:SF20">
    <property type="entry name" value="4'-PHOSPHOPANTETHEINE PHOSPHATASE"/>
    <property type="match status" value="1"/>
</dbReference>
<dbReference type="InterPro" id="IPR043129">
    <property type="entry name" value="ATPase_NBD"/>
</dbReference>
<dbReference type="EC" id="2.7.1.33" evidence="4"/>
<dbReference type="NCBIfam" id="NF009842">
    <property type="entry name" value="PRK13317.1"/>
    <property type="match status" value="1"/>
</dbReference>
<keyword evidence="1" id="KW-0547">Nucleotide-binding</keyword>
<sequence length="279" mass="29517">MRKIIGIDIGGSTTKIVGLHKGEIFSPLLVKAGDPISSIYGAFGKFLSENKLGISDIDKIMVTGVGSSYLTEKIYGISTGKVDEFNSIGTGGLYLSKLPQSIIVSMGTGTTFVMADKNGVTHMGGTGVGGGTLLGLSNTMLNVRDFNDLVKTASEGNLSNIDLNIGDITSDISESLPLDATASNFGKISDLATKADRALGIINLVFQTIGVMSVFASRIYGIQDVVLTGNLTNVPQAAEMFKRVEDMFHVRFHMPPSAEFATAVGAALLYENSENYLEI</sequence>
<reference evidence="4 5" key="1">
    <citation type="submission" date="2017-03" db="EMBL/GenBank/DDBJ databases">
        <title>Genome sequence of Clostridium oryzae DSM 28571.</title>
        <authorList>
            <person name="Poehlein A."/>
            <person name="Daniel R."/>
        </authorList>
    </citation>
    <scope>NUCLEOTIDE SEQUENCE [LARGE SCALE GENOMIC DNA]</scope>
    <source>
        <strain evidence="4 5">DSM 28571</strain>
    </source>
</reference>
<dbReference type="OrthoDB" id="358216at2"/>
<dbReference type="Pfam" id="PF03630">
    <property type="entry name" value="Fumble"/>
    <property type="match status" value="1"/>
</dbReference>
<evidence type="ECO:0000313" key="5">
    <source>
        <dbReference type="Proteomes" id="UP000190080"/>
    </source>
</evidence>
<dbReference type="SUPFAM" id="SSF53067">
    <property type="entry name" value="Actin-like ATPase domain"/>
    <property type="match status" value="1"/>
</dbReference>
<accession>A0A1V4IQD1</accession>
<proteinExistence type="predicted"/>